<feature type="coiled-coil region" evidence="4">
    <location>
        <begin position="1248"/>
        <end position="1282"/>
    </location>
</feature>
<evidence type="ECO:0000313" key="10">
    <source>
        <dbReference type="Proteomes" id="UP000481153"/>
    </source>
</evidence>
<feature type="region of interest" description="Disordered" evidence="5">
    <location>
        <begin position="1405"/>
        <end position="1426"/>
    </location>
</feature>
<feature type="coiled-coil region" evidence="4">
    <location>
        <begin position="921"/>
        <end position="1089"/>
    </location>
</feature>
<sequence length="1748" mass="196023">MELNQEQLVHELERKHMAATEALHASKSRVEALEAKVEKLKTDSNLHQQQLDDAKKNEQQVSSELAQVTREKAQLEVQLRSVVSLSDQRLEEIRVERERAAEQAKQLVELQTSETRALQAQARLEAQLAPLQHELSRLQKERENDRYQIEELQTQLVEKSRVLTDFRLKHNKKFAELEHQYAESKEQVDELKQSLQRVQDERKTLKEDLRHAQENVLELQTEHTRAIGYLEKELSAQHRLADLYKDTASDANLQVESLKAKCEALQASLQEAEDALAEESQKVREETQQATLHLFKEQTETSEKKIDELETELKKSMARIQELEAAQTAAANRISAIAELSPTAGDLHLASNGLSPTDMYSRIVDLDKQLQEERSAKETMEKYLERILAEVQAKAPYIDRLKKEQARALASHDQLSERLDICMHELSRAREHLRTAQSEKKIAETERDTLQQSVNDLSKQIQQLLYQSLNSNALSVDSTESLVVFRNVEELQTRNQQLLQIVRELSEKKAEKAGPVVVTIEPDDVCTSAEWEKVQDELNTLRAEREREQEMVAAIVKQRDMYRVLLSQSDTRFAEAERTKDLTPSSPRRSAPIDLIASESYDARLLRELRLEFDDYKKEKQAVVTELRDTLDALRVESSKAKMSAMEAKVQVKTLEEKCALVETRKAESDKELVRVRSKFEQSNSLLIQTQKQVADLTVKLDVGQSELRKLHGDLEKAKTELEFVTKQEERHKTEITTLRSEQTNQVKLMEAVRRIEAHQTDRQAQELDRLQSVVTAIELKLAEKQRELDNAQSLSSAKIAELQLEGKALRKQLDSEKVAHGSVREAKAALDEKVRALNAQVKSLSEEVAVLKVQLKKGAGVAAAERVSSLETALQDAKQELHAALNAKQAAEQHAEQYKVISEANEKSFAVLSASSGKLKSEHDAAVSALQEELSQAKQELSALQKKVIKNIAEENKLREEMDSWDQTKREDLRKANERVLVAESQLSSCKQELTVLKGTVATLEGDLQAAQENYSRELSLHSAAVQKLNEMRKEVDSAARTAKEVEIQRDELQLTLDGIQAKYEKEIQGLKQTVEEAQDASSSLSEQNALLHSQLEVLTQDFNRLQEASTLKAFQERVAVPEQEQEKQVRELRSIISSLRRDLEIAQSKFDVAKQESLRYQTQIKSLEKSVDRLKAEQEVSKQQQVAFLTSDEQNKRSAQLDTLSLLRESNAMLRDENEKNHKKCQEKDAIIQGLEAKIHPLQTSESLLKSQIQTLKEDMESLNQSNKRWKDRVNQLIEKYQQIDPEEHEKVCAERNALKARVDELVEASQASNEDKKRIEELMTEKKHAEERLARMRLFVKDWQQQAKAAKERVTELEANKAELEGKASSEREREKAALDEKVKTLEDQLKVTEQKLRLNEEKLKLSEAEMKSKLDSEGKKNSALKDMNAKLLQRCNVFRQEIAELKARPEVQEPPAQVQPPLPPQSAEKPKEDAVEATPAETETSEVPTPVVESSSTAPPLPPQTVEEPAAPVNPIPPASPPPSAEDPKASTSVADEEKMRELALRSLLLKSKKIPKEPASPARPPSPKAAATAPPVPATPALTVETAAPPASTLNAAAPVFTSGFSAFVSAKGLSATSTVATQEKPSETVVAPKSTNPFLNLAPPSATGGSTGLVFGKPNITLPVPTISTDASTAAASTVVIDSEAEELKRQERALRFNAEKPNKRPAPAAAEGAAPSKKANTDASAADEEETKQDNEGNAGP</sequence>
<feature type="compositionally biased region" description="Low complexity" evidence="5">
    <location>
        <begin position="1480"/>
        <end position="1502"/>
    </location>
</feature>
<evidence type="ECO:0000259" key="6">
    <source>
        <dbReference type="Pfam" id="PF07926"/>
    </source>
</evidence>
<feature type="compositionally biased region" description="Pro residues" evidence="5">
    <location>
        <begin position="1516"/>
        <end position="1529"/>
    </location>
</feature>
<keyword evidence="3" id="KW-0539">Nucleus</keyword>
<evidence type="ECO:0000256" key="4">
    <source>
        <dbReference type="SAM" id="Coils"/>
    </source>
</evidence>
<gene>
    <name evidence="9" type="ORF">Ae201684_000524</name>
</gene>
<feature type="coiled-coil region" evidence="4">
    <location>
        <begin position="768"/>
        <end position="895"/>
    </location>
</feature>
<organism evidence="9 10">
    <name type="scientific">Aphanomyces euteiches</name>
    <dbReference type="NCBI Taxonomy" id="100861"/>
    <lineage>
        <taxon>Eukaryota</taxon>
        <taxon>Sar</taxon>
        <taxon>Stramenopiles</taxon>
        <taxon>Oomycota</taxon>
        <taxon>Saprolegniomycetes</taxon>
        <taxon>Saprolegniales</taxon>
        <taxon>Verrucalvaceae</taxon>
        <taxon>Aphanomyces</taxon>
    </lineage>
</organism>
<comment type="subcellular location">
    <subcellularLocation>
        <location evidence="1">Nucleus</location>
    </subcellularLocation>
</comment>
<feature type="region of interest" description="Disordered" evidence="5">
    <location>
        <begin position="1697"/>
        <end position="1748"/>
    </location>
</feature>
<dbReference type="Proteomes" id="UP000481153">
    <property type="component" value="Unassembled WGS sequence"/>
</dbReference>
<feature type="coiled-coil region" evidence="4">
    <location>
        <begin position="708"/>
        <end position="735"/>
    </location>
</feature>
<dbReference type="SUPFAM" id="SSF57997">
    <property type="entry name" value="Tropomyosin"/>
    <property type="match status" value="1"/>
</dbReference>
<evidence type="ECO:0000313" key="9">
    <source>
        <dbReference type="EMBL" id="KAF0744936.1"/>
    </source>
</evidence>
<dbReference type="GO" id="GO:0005643">
    <property type="term" value="C:nuclear pore"/>
    <property type="evidence" value="ECO:0007669"/>
    <property type="project" value="TreeGrafter"/>
</dbReference>
<keyword evidence="10" id="KW-1185">Reference proteome</keyword>
<comment type="caution">
    <text evidence="9">The sequence shown here is derived from an EMBL/GenBank/DDBJ whole genome shotgun (WGS) entry which is preliminary data.</text>
</comment>
<dbReference type="Pfam" id="PF07926">
    <property type="entry name" value="TPR_MLP1_2"/>
    <property type="match status" value="1"/>
</dbReference>
<dbReference type="Pfam" id="PF25481">
    <property type="entry name" value="Nucleoprot-TPR"/>
    <property type="match status" value="1"/>
</dbReference>
<feature type="region of interest" description="Disordered" evidence="5">
    <location>
        <begin position="1363"/>
        <end position="1383"/>
    </location>
</feature>
<dbReference type="Pfam" id="PF25785">
    <property type="entry name" value="TPR"/>
    <property type="match status" value="1"/>
</dbReference>
<feature type="region of interest" description="Disordered" evidence="5">
    <location>
        <begin position="1623"/>
        <end position="1650"/>
    </location>
</feature>
<protein>
    <submittedName>
        <fullName evidence="9">Uncharacterized protein</fullName>
    </submittedName>
</protein>
<evidence type="ECO:0000256" key="1">
    <source>
        <dbReference type="ARBA" id="ARBA00004123"/>
    </source>
</evidence>
<dbReference type="GO" id="GO:0017056">
    <property type="term" value="F:structural constituent of nuclear pore"/>
    <property type="evidence" value="ECO:0007669"/>
    <property type="project" value="TreeGrafter"/>
</dbReference>
<feature type="coiled-coil region" evidence="4">
    <location>
        <begin position="23"/>
        <end position="326"/>
    </location>
</feature>
<feature type="domain" description="Nucleoprotein TPR/MPL1" evidence="7">
    <location>
        <begin position="127"/>
        <end position="201"/>
    </location>
</feature>
<evidence type="ECO:0000256" key="2">
    <source>
        <dbReference type="ARBA" id="ARBA00023054"/>
    </source>
</evidence>
<feature type="coiled-coil region" evidence="4">
    <location>
        <begin position="606"/>
        <end position="672"/>
    </location>
</feature>
<reference evidence="9 10" key="1">
    <citation type="submission" date="2019-07" db="EMBL/GenBank/DDBJ databases">
        <title>Genomics analysis of Aphanomyces spp. identifies a new class of oomycete effector associated with host adaptation.</title>
        <authorList>
            <person name="Gaulin E."/>
        </authorList>
    </citation>
    <scope>NUCLEOTIDE SEQUENCE [LARGE SCALE GENOMIC DNA]</scope>
    <source>
        <strain evidence="9 10">ATCC 201684</strain>
    </source>
</reference>
<dbReference type="EMBL" id="VJMJ01000003">
    <property type="protein sequence ID" value="KAF0744936.1"/>
    <property type="molecule type" value="Genomic_DNA"/>
</dbReference>
<evidence type="ECO:0000259" key="7">
    <source>
        <dbReference type="Pfam" id="PF25481"/>
    </source>
</evidence>
<dbReference type="PANTHER" id="PTHR18898:SF2">
    <property type="entry name" value="NUCLEOPROTEIN TPR"/>
    <property type="match status" value="1"/>
</dbReference>
<dbReference type="GO" id="GO:0006606">
    <property type="term" value="P:protein import into nucleus"/>
    <property type="evidence" value="ECO:0007669"/>
    <property type="project" value="InterPro"/>
</dbReference>
<evidence type="ECO:0000259" key="8">
    <source>
        <dbReference type="Pfam" id="PF25785"/>
    </source>
</evidence>
<feature type="coiled-coil region" evidence="4">
    <location>
        <begin position="1124"/>
        <end position="1186"/>
    </location>
</feature>
<evidence type="ECO:0000256" key="5">
    <source>
        <dbReference type="SAM" id="MobiDB-lite"/>
    </source>
</evidence>
<feature type="compositionally biased region" description="Low complexity" evidence="5">
    <location>
        <begin position="1712"/>
        <end position="1725"/>
    </location>
</feature>
<dbReference type="InterPro" id="IPR057577">
    <property type="entry name" value="Nucleoprot-TPR/MLP1_dom"/>
</dbReference>
<accession>A0A6G0XWS3</accession>
<dbReference type="PANTHER" id="PTHR18898">
    <property type="entry name" value="NUCLEOPROTEIN TPR-RELATED"/>
    <property type="match status" value="1"/>
</dbReference>
<dbReference type="InterPro" id="IPR012929">
    <property type="entry name" value="Nucleoprot-TPR/MLP1-2_dom"/>
</dbReference>
<dbReference type="VEuPathDB" id="FungiDB:AeMF1_017621"/>
<dbReference type="GO" id="GO:0006406">
    <property type="term" value="P:mRNA export from nucleus"/>
    <property type="evidence" value="ECO:0007669"/>
    <property type="project" value="TreeGrafter"/>
</dbReference>
<feature type="compositionally biased region" description="Basic and acidic residues" evidence="5">
    <location>
        <begin position="1697"/>
        <end position="1709"/>
    </location>
</feature>
<dbReference type="InterPro" id="IPR057974">
    <property type="entry name" value="NUA/TPR/MLP1-2-like_dom"/>
</dbReference>
<keyword evidence="2 4" id="KW-0175">Coiled coil</keyword>
<feature type="compositionally biased region" description="Basic and acidic residues" evidence="5">
    <location>
        <begin position="1405"/>
        <end position="1424"/>
    </location>
</feature>
<dbReference type="Gene3D" id="1.20.5.1160">
    <property type="entry name" value="Vasodilator-stimulated phosphoprotein"/>
    <property type="match status" value="1"/>
</dbReference>
<proteinExistence type="predicted"/>
<evidence type="ECO:0000256" key="3">
    <source>
        <dbReference type="ARBA" id="ARBA00023242"/>
    </source>
</evidence>
<feature type="domain" description="Nucleoprotein TPR/MLP1-2" evidence="6">
    <location>
        <begin position="976"/>
        <end position="1099"/>
    </location>
</feature>
<feature type="region of interest" description="Disordered" evidence="5">
    <location>
        <begin position="1450"/>
        <end position="1581"/>
    </location>
</feature>
<feature type="coiled-coil region" evidence="4">
    <location>
        <begin position="366"/>
        <end position="558"/>
    </location>
</feature>
<feature type="domain" description="NUA/TPR/MLP1-2-like" evidence="8">
    <location>
        <begin position="433"/>
        <end position="511"/>
    </location>
</feature>
<name>A0A6G0XWS3_9STRA</name>